<feature type="transmembrane region" description="Helical" evidence="1">
    <location>
        <begin position="574"/>
        <end position="594"/>
    </location>
</feature>
<protein>
    <submittedName>
        <fullName evidence="3">Transmembrane protein 62</fullName>
    </submittedName>
</protein>
<keyword evidence="4" id="KW-1185">Reference proteome</keyword>
<feature type="transmembrane region" description="Helical" evidence="1">
    <location>
        <begin position="508"/>
        <end position="528"/>
    </location>
</feature>
<dbReference type="PANTHER" id="PTHR14795">
    <property type="entry name" value="HELICASE RELATED"/>
    <property type="match status" value="1"/>
</dbReference>
<organism evidence="3 4">
    <name type="scientific">Tritrichomonas musculus</name>
    <dbReference type="NCBI Taxonomy" id="1915356"/>
    <lineage>
        <taxon>Eukaryota</taxon>
        <taxon>Metamonada</taxon>
        <taxon>Parabasalia</taxon>
        <taxon>Tritrichomonadida</taxon>
        <taxon>Tritrichomonadidae</taxon>
        <taxon>Tritrichomonas</taxon>
    </lineage>
</organism>
<name>A0ABR2GYB5_9EUKA</name>
<dbReference type="Proteomes" id="UP001470230">
    <property type="component" value="Unassembled WGS sequence"/>
</dbReference>
<dbReference type="SUPFAM" id="SSF56300">
    <property type="entry name" value="Metallo-dependent phosphatases"/>
    <property type="match status" value="1"/>
</dbReference>
<keyword evidence="1" id="KW-1133">Transmembrane helix</keyword>
<feature type="domain" description="Calcineurin-like phosphoesterase" evidence="2">
    <location>
        <begin position="35"/>
        <end position="244"/>
    </location>
</feature>
<evidence type="ECO:0000313" key="3">
    <source>
        <dbReference type="EMBL" id="KAK8838557.1"/>
    </source>
</evidence>
<evidence type="ECO:0000313" key="4">
    <source>
        <dbReference type="Proteomes" id="UP001470230"/>
    </source>
</evidence>
<dbReference type="Gene3D" id="3.60.21.10">
    <property type="match status" value="1"/>
</dbReference>
<comment type="caution">
    <text evidence="3">The sequence shown here is derived from an EMBL/GenBank/DDBJ whole genome shotgun (WGS) entry which is preliminary data.</text>
</comment>
<dbReference type="EMBL" id="JAPFFF010000055">
    <property type="protein sequence ID" value="KAK8838557.1"/>
    <property type="molecule type" value="Genomic_DNA"/>
</dbReference>
<feature type="transmembrane region" description="Helical" evidence="1">
    <location>
        <begin position="407"/>
        <end position="432"/>
    </location>
</feature>
<evidence type="ECO:0000256" key="1">
    <source>
        <dbReference type="SAM" id="Phobius"/>
    </source>
</evidence>
<reference evidence="3 4" key="1">
    <citation type="submission" date="2024-04" db="EMBL/GenBank/DDBJ databases">
        <title>Tritrichomonas musculus Genome.</title>
        <authorList>
            <person name="Alves-Ferreira E."/>
            <person name="Grigg M."/>
            <person name="Lorenzi H."/>
            <person name="Galac M."/>
        </authorList>
    </citation>
    <scope>NUCLEOTIDE SEQUENCE [LARGE SCALE GENOMIC DNA]</scope>
    <source>
        <strain evidence="3 4">EAF2021</strain>
    </source>
</reference>
<accession>A0ABR2GYB5</accession>
<dbReference type="InterPro" id="IPR004843">
    <property type="entry name" value="Calcineurin-like_PHP"/>
</dbReference>
<dbReference type="InterPro" id="IPR029052">
    <property type="entry name" value="Metallo-depent_PP-like"/>
</dbReference>
<sequence length="622" mass="71403">MVITLLCAFVQAPQKYTIPISKTSVFDEKKDPIWLAQMTDLHISESYPQAVANCDRAFKYIHQYIKPTFLLVTGDVADNYESSKRPCKSYQIDWQFQKYNELIKSSGVYDYAFETIGNHDVVGITEKENNEKRTNYHKYFRINETVVSTVKKTGNIRIISFNPFDFTSGTGLLNLVKILDSHYLDKLEAAIESGKQDPNDITIVISHYTTTTFYPQYKTSSGLTLGQLFKKWNIKYFINGHVHPKNLSTMHNKNGFIELTGMTSKQNDGFHIFTVDNGHSNYVHLKTDTDKPAVLTYPPPSLYENEVMKEFSEVVRIISFSNKASQFHATIENENSKEKIECSPQFVRTIPNQRGDRSARLFQCNLPKKNFNYKGKNTLRIDGDLSETIEFNVDKTYKVSEKHIVEFIPVAFAVGISLALIYHFCVVVFMFLPFKIKLFDNYTEHPILCVFAGPAITGYRFKKLQLWARIILAFFILSPIVLPCAFFTSGSDKGLMIFWGFSFNMKFHWDTFLVGLGTLYFLTVTISIEEIFIVILTSWTWFYMADIVVAAVLYAIALYAWYFFGIEVAFDGLWFASISFITLPILAIIFVSVYKPITNAFKREDSIDEGSSEQFDDTDLEA</sequence>
<feature type="transmembrane region" description="Helical" evidence="1">
    <location>
        <begin position="466"/>
        <end position="488"/>
    </location>
</feature>
<keyword evidence="1" id="KW-0472">Membrane</keyword>
<evidence type="ECO:0000259" key="2">
    <source>
        <dbReference type="Pfam" id="PF00149"/>
    </source>
</evidence>
<keyword evidence="1 3" id="KW-0812">Transmembrane</keyword>
<dbReference type="PANTHER" id="PTHR14795:SF0">
    <property type="entry name" value="TRANSMEMBRANE PROTEIN 62"/>
    <property type="match status" value="1"/>
</dbReference>
<dbReference type="Pfam" id="PF00149">
    <property type="entry name" value="Metallophos"/>
    <property type="match status" value="1"/>
</dbReference>
<proteinExistence type="predicted"/>
<gene>
    <name evidence="3" type="ORF">M9Y10_033187</name>
</gene>
<feature type="transmembrane region" description="Helical" evidence="1">
    <location>
        <begin position="540"/>
        <end position="562"/>
    </location>
</feature>